<dbReference type="AlphaFoldDB" id="A0A194Q1S3"/>
<protein>
    <submittedName>
        <fullName evidence="4">Enoyl-CoA delta isomerase 2, mitochondrial</fullName>
    </submittedName>
</protein>
<sequence>MDDSNTIIETNKDTIKVIRFNKPHKKNAIDGNMYNRVTKILNEAAFDDSVSMVVVTGTADFYSSGNDVSNSWNESEDEHMKVLRDFIEAFITFPKLLIAIVNGPAIGIAATTLALCDLVYASENAYFYTPFPKLHITAEGGSTLTFPRLIGQRKAAEMLLFNHKMTAKEALEYGFINRMYKPEELETKAWDKINEISKLPADSILATKNLLRRVYYDDLLKTNDVEIAVLKKSLKAKSNL</sequence>
<organism evidence="4 5">
    <name type="scientific">Papilio xuthus</name>
    <name type="common">Asian swallowtail butterfly</name>
    <dbReference type="NCBI Taxonomy" id="66420"/>
    <lineage>
        <taxon>Eukaryota</taxon>
        <taxon>Metazoa</taxon>
        <taxon>Ecdysozoa</taxon>
        <taxon>Arthropoda</taxon>
        <taxon>Hexapoda</taxon>
        <taxon>Insecta</taxon>
        <taxon>Pterygota</taxon>
        <taxon>Neoptera</taxon>
        <taxon>Endopterygota</taxon>
        <taxon>Lepidoptera</taxon>
        <taxon>Glossata</taxon>
        <taxon>Ditrysia</taxon>
        <taxon>Papilionoidea</taxon>
        <taxon>Papilionidae</taxon>
        <taxon>Papilioninae</taxon>
        <taxon>Papilio</taxon>
    </lineage>
</organism>
<evidence type="ECO:0000256" key="1">
    <source>
        <dbReference type="ARBA" id="ARBA00004275"/>
    </source>
</evidence>
<dbReference type="EMBL" id="KQ459590">
    <property type="protein sequence ID" value="KPI97350.1"/>
    <property type="molecule type" value="Genomic_DNA"/>
</dbReference>
<keyword evidence="5" id="KW-1185">Reference proteome</keyword>
<proteinExistence type="predicted"/>
<dbReference type="InterPro" id="IPR001753">
    <property type="entry name" value="Enoyl-CoA_hydra/iso"/>
</dbReference>
<dbReference type="PANTHER" id="PTHR43684:SF1">
    <property type="entry name" value="ENOYL-COA DELTA ISOMERASE 2"/>
    <property type="match status" value="1"/>
</dbReference>
<dbReference type="InterPro" id="IPR051053">
    <property type="entry name" value="ECH/Chromodomain_protein"/>
</dbReference>
<evidence type="ECO:0000256" key="2">
    <source>
        <dbReference type="ARBA" id="ARBA00023140"/>
    </source>
</evidence>
<dbReference type="STRING" id="66420.A0A194Q1S3"/>
<dbReference type="CDD" id="cd06558">
    <property type="entry name" value="crotonase-like"/>
    <property type="match status" value="1"/>
</dbReference>
<gene>
    <name evidence="4" type="ORF">RR46_09257</name>
</gene>
<reference evidence="4 5" key="1">
    <citation type="journal article" date="2015" name="Nat. Commun.">
        <title>Outbred genome sequencing and CRISPR/Cas9 gene editing in butterflies.</title>
        <authorList>
            <person name="Li X."/>
            <person name="Fan D."/>
            <person name="Zhang W."/>
            <person name="Liu G."/>
            <person name="Zhang L."/>
            <person name="Zhao L."/>
            <person name="Fang X."/>
            <person name="Chen L."/>
            <person name="Dong Y."/>
            <person name="Chen Y."/>
            <person name="Ding Y."/>
            <person name="Zhao R."/>
            <person name="Feng M."/>
            <person name="Zhu Y."/>
            <person name="Feng Y."/>
            <person name="Jiang X."/>
            <person name="Zhu D."/>
            <person name="Xiang H."/>
            <person name="Feng X."/>
            <person name="Li S."/>
            <person name="Wang J."/>
            <person name="Zhang G."/>
            <person name="Kronforst M.R."/>
            <person name="Wang W."/>
        </authorList>
    </citation>
    <scope>NUCLEOTIDE SEQUENCE [LARGE SCALE GENOMIC DNA]</scope>
    <source>
        <strain evidence="4">Ya'a_city_454_Px</strain>
        <tissue evidence="4">Whole body</tissue>
    </source>
</reference>
<dbReference type="SUPFAM" id="SSF52096">
    <property type="entry name" value="ClpP/crotonase"/>
    <property type="match status" value="1"/>
</dbReference>
<dbReference type="Proteomes" id="UP000053268">
    <property type="component" value="Unassembled WGS sequence"/>
</dbReference>
<name>A0A194Q1S3_PAPXU</name>
<comment type="subcellular location">
    <subcellularLocation>
        <location evidence="1">Peroxisome</location>
    </subcellularLocation>
</comment>
<dbReference type="InterPro" id="IPR029045">
    <property type="entry name" value="ClpP/crotonase-like_dom_sf"/>
</dbReference>
<evidence type="ECO:0000313" key="4">
    <source>
        <dbReference type="EMBL" id="KPI97350.1"/>
    </source>
</evidence>
<dbReference type="PANTHER" id="PTHR43684">
    <property type="match status" value="1"/>
</dbReference>
<accession>A0A194Q1S3</accession>
<dbReference type="Gene3D" id="3.90.226.10">
    <property type="entry name" value="2-enoyl-CoA Hydratase, Chain A, domain 1"/>
    <property type="match status" value="1"/>
</dbReference>
<evidence type="ECO:0000313" key="5">
    <source>
        <dbReference type="Proteomes" id="UP000053268"/>
    </source>
</evidence>
<dbReference type="Pfam" id="PF00378">
    <property type="entry name" value="ECH_1"/>
    <property type="match status" value="1"/>
</dbReference>
<dbReference type="GO" id="GO:0005777">
    <property type="term" value="C:peroxisome"/>
    <property type="evidence" value="ECO:0007669"/>
    <property type="project" value="UniProtKB-SubCell"/>
</dbReference>
<evidence type="ECO:0000256" key="3">
    <source>
        <dbReference type="ARBA" id="ARBA00023235"/>
    </source>
</evidence>
<dbReference type="GO" id="GO:0004165">
    <property type="term" value="F:delta(3)-delta(2)-enoyl-CoA isomerase activity"/>
    <property type="evidence" value="ECO:0007669"/>
    <property type="project" value="UniProtKB-ARBA"/>
</dbReference>
<keyword evidence="2" id="KW-0576">Peroxisome</keyword>
<keyword evidence="3 4" id="KW-0413">Isomerase</keyword>